<protein>
    <recommendedName>
        <fullName evidence="3">HTH arsR-type domain-containing protein</fullName>
    </recommendedName>
</protein>
<sequence>PGKFISRYSPSLMSDEALEATFIQRHKLIKRIVGLVCDDVETGSRHFSLLIGPRGVGKTHFIALLHSRLLQKEELQENLLIAWLREEEWGVTTFLDFLLRVIRSLKPESQDPSFPEKLEAIYDHSVERAEEILGDLLHEYVGDRLLLVLTENMDDLFNGLKNEGQSKLRAYLQERNFISIVGTSPSLFHGISRQVSPFYGTFRIHHLEKLTIDEAEEMLIKIADYREDTELSDFIKTPSGRARVRAIHHLAGANHRIYSILSQFLNRESLDQLVDAFMSTLDDLTPYYQSRMTSLPQQPRKIVELLCDLRGAIPVKRIAQRCFLKHQTVSSQLKILKEKGYVRSETLGRESYYELQEPLMRLCVEVKKNRAEPIRLLVDFLRIWYSLDDLKLSLTTLNKDSWLEREYIQRALKTDETENKINYKSLFIYSVALILNGKKELGIEKLSLSLSNGELTDSVIITYTTVLLSHGAGLPSCNKNDWLMWMNSLLKEYKKSNKLRLLGAGLMGGIFTWLGPNFDVGTLKSWLNIWHKAASHLLELRMPLRFLEALIQFDETKDSKILLEFPSEERGILNEMINKSRDINCELDYIDIIQSPSFLKLL</sequence>
<evidence type="ECO:0000313" key="2">
    <source>
        <dbReference type="Proteomes" id="UP000218113"/>
    </source>
</evidence>
<organism evidence="1 2">
    <name type="scientific">SAR324 cluster bacterium</name>
    <dbReference type="NCBI Taxonomy" id="2024889"/>
    <lineage>
        <taxon>Bacteria</taxon>
        <taxon>Deltaproteobacteria</taxon>
        <taxon>SAR324 cluster</taxon>
    </lineage>
</organism>
<accession>A0A2A4SM67</accession>
<name>A0A2A4SM67_9DELT</name>
<reference evidence="2" key="1">
    <citation type="submission" date="2017-08" db="EMBL/GenBank/DDBJ databases">
        <title>A dynamic microbial community with high functional redundancy inhabits the cold, oxic subseafloor aquifer.</title>
        <authorList>
            <person name="Tully B.J."/>
            <person name="Wheat C.G."/>
            <person name="Glazer B.T."/>
            <person name="Huber J.A."/>
        </authorList>
    </citation>
    <scope>NUCLEOTIDE SEQUENCE [LARGE SCALE GENOMIC DNA]</scope>
</reference>
<evidence type="ECO:0008006" key="3">
    <source>
        <dbReference type="Google" id="ProtNLM"/>
    </source>
</evidence>
<dbReference type="EMBL" id="NVSR01000166">
    <property type="protein sequence ID" value="PCI22149.1"/>
    <property type="molecule type" value="Genomic_DNA"/>
</dbReference>
<dbReference type="InterPro" id="IPR036388">
    <property type="entry name" value="WH-like_DNA-bd_sf"/>
</dbReference>
<dbReference type="Proteomes" id="UP000218113">
    <property type="component" value="Unassembled WGS sequence"/>
</dbReference>
<dbReference type="CDD" id="cd00090">
    <property type="entry name" value="HTH_ARSR"/>
    <property type="match status" value="1"/>
</dbReference>
<comment type="caution">
    <text evidence="1">The sequence shown here is derived from an EMBL/GenBank/DDBJ whole genome shotgun (WGS) entry which is preliminary data.</text>
</comment>
<dbReference type="Gene3D" id="1.10.10.10">
    <property type="entry name" value="Winged helix-like DNA-binding domain superfamily/Winged helix DNA-binding domain"/>
    <property type="match status" value="1"/>
</dbReference>
<dbReference type="InterPro" id="IPR027417">
    <property type="entry name" value="P-loop_NTPase"/>
</dbReference>
<proteinExistence type="predicted"/>
<evidence type="ECO:0000313" key="1">
    <source>
        <dbReference type="EMBL" id="PCI22149.1"/>
    </source>
</evidence>
<dbReference type="SUPFAM" id="SSF46785">
    <property type="entry name" value="Winged helix' DNA-binding domain"/>
    <property type="match status" value="1"/>
</dbReference>
<feature type="non-terminal residue" evidence="1">
    <location>
        <position position="1"/>
    </location>
</feature>
<dbReference type="Gene3D" id="3.40.50.300">
    <property type="entry name" value="P-loop containing nucleotide triphosphate hydrolases"/>
    <property type="match status" value="1"/>
</dbReference>
<dbReference type="InterPro" id="IPR011991">
    <property type="entry name" value="ArsR-like_HTH"/>
</dbReference>
<gene>
    <name evidence="1" type="ORF">COB67_13595</name>
</gene>
<dbReference type="SUPFAM" id="SSF52540">
    <property type="entry name" value="P-loop containing nucleoside triphosphate hydrolases"/>
    <property type="match status" value="1"/>
</dbReference>
<dbReference type="AlphaFoldDB" id="A0A2A4SM67"/>
<dbReference type="InterPro" id="IPR036390">
    <property type="entry name" value="WH_DNA-bd_sf"/>
</dbReference>